<dbReference type="Proteomes" id="UP001244341">
    <property type="component" value="Chromosome 15b"/>
</dbReference>
<dbReference type="PROSITE" id="PS51194">
    <property type="entry name" value="HELICASE_CTER"/>
    <property type="match status" value="1"/>
</dbReference>
<dbReference type="Pfam" id="PF00270">
    <property type="entry name" value="DEAD"/>
    <property type="match status" value="1"/>
</dbReference>
<feature type="domain" description="Helicase C-terminal" evidence="9">
    <location>
        <begin position="236"/>
        <end position="384"/>
    </location>
</feature>
<feature type="domain" description="Helicase ATP-binding" evidence="8">
    <location>
        <begin position="32"/>
        <end position="207"/>
    </location>
</feature>
<dbReference type="InterPro" id="IPR004589">
    <property type="entry name" value="DNA_helicase_ATP-dep_RecQ"/>
</dbReference>
<keyword evidence="11" id="KW-1185">Reference proteome</keyword>
<reference evidence="10 11" key="1">
    <citation type="submission" date="2023-05" db="EMBL/GenBank/DDBJ databases">
        <title>A 100% complete, gapless, phased diploid assembly of the Scenedesmus obliquus UTEX 3031 genome.</title>
        <authorList>
            <person name="Biondi T.C."/>
            <person name="Hanschen E.R."/>
            <person name="Kwon T."/>
            <person name="Eng W."/>
            <person name="Kruse C.P.S."/>
            <person name="Koehler S.I."/>
            <person name="Kunde Y."/>
            <person name="Gleasner C.D."/>
            <person name="You Mak K.T."/>
            <person name="Polle J."/>
            <person name="Hovde B.T."/>
            <person name="Starkenburg S.R."/>
        </authorList>
    </citation>
    <scope>NUCLEOTIDE SEQUENCE [LARGE SCALE GENOMIC DNA]</scope>
    <source>
        <strain evidence="10 11">DOE0152z</strain>
    </source>
</reference>
<dbReference type="InterPro" id="IPR014001">
    <property type="entry name" value="Helicase_ATP-bd"/>
</dbReference>
<name>A0ABY8UR65_TETOB</name>
<evidence type="ECO:0000256" key="4">
    <source>
        <dbReference type="ARBA" id="ARBA00022806"/>
    </source>
</evidence>
<dbReference type="Pfam" id="PF00271">
    <property type="entry name" value="Helicase_C"/>
    <property type="match status" value="1"/>
</dbReference>
<accession>A0ABY8UR65</accession>
<dbReference type="NCBIfam" id="TIGR00614">
    <property type="entry name" value="recQ_fam"/>
    <property type="match status" value="1"/>
</dbReference>
<comment type="catalytic activity">
    <reaction evidence="6">
        <text>Couples ATP hydrolysis with the unwinding of duplex DNA by translocating in the 3'-5' direction.</text>
        <dbReference type="EC" id="5.6.2.4"/>
    </reaction>
</comment>
<keyword evidence="5" id="KW-0067">ATP-binding</keyword>
<gene>
    <name evidence="10" type="ORF">OEZ85_001182</name>
</gene>
<evidence type="ECO:0000313" key="11">
    <source>
        <dbReference type="Proteomes" id="UP001244341"/>
    </source>
</evidence>
<comment type="similarity">
    <text evidence="1">Belongs to the helicase family. RecQ subfamily.</text>
</comment>
<evidence type="ECO:0000256" key="3">
    <source>
        <dbReference type="ARBA" id="ARBA00022801"/>
    </source>
</evidence>
<dbReference type="PANTHER" id="PTHR13710:SF155">
    <property type="entry name" value="ATP-DEPENDENT DNA HELICASE Q-LIKE 3"/>
    <property type="match status" value="1"/>
</dbReference>
<keyword evidence="4" id="KW-0347">Helicase</keyword>
<evidence type="ECO:0000256" key="2">
    <source>
        <dbReference type="ARBA" id="ARBA00022741"/>
    </source>
</evidence>
<dbReference type="Gene3D" id="3.40.50.300">
    <property type="entry name" value="P-loop containing nucleotide triphosphate hydrolases"/>
    <property type="match status" value="2"/>
</dbReference>
<dbReference type="EC" id="5.6.2.4" evidence="7"/>
<evidence type="ECO:0000259" key="9">
    <source>
        <dbReference type="PROSITE" id="PS51194"/>
    </source>
</evidence>
<dbReference type="CDD" id="cd17920">
    <property type="entry name" value="DEXHc_RecQ"/>
    <property type="match status" value="1"/>
</dbReference>
<evidence type="ECO:0000259" key="8">
    <source>
        <dbReference type="PROSITE" id="PS51192"/>
    </source>
</evidence>
<dbReference type="SMART" id="SM00487">
    <property type="entry name" value="DEXDc"/>
    <property type="match status" value="1"/>
</dbReference>
<evidence type="ECO:0000256" key="5">
    <source>
        <dbReference type="ARBA" id="ARBA00022840"/>
    </source>
</evidence>
<keyword evidence="2" id="KW-0547">Nucleotide-binding</keyword>
<evidence type="ECO:0000256" key="1">
    <source>
        <dbReference type="ARBA" id="ARBA00005446"/>
    </source>
</evidence>
<protein>
    <recommendedName>
        <fullName evidence="7">DNA 3'-5' helicase</fullName>
        <ecNumber evidence="7">5.6.2.4</ecNumber>
    </recommendedName>
</protein>
<sequence>MEGLNVSHEQLLAALRCNFNHEKFRNHQLEAIQATLSGKDSLLILPTGGGKSMTFQLPALAKGNCFTVVVGPLMALAKDQVDACLDLGIGARVWNSDTSEDVRKGILSELVSDEPELRLLYTTPESLRNPSLRGYLKEAYEAGTLLSFAIDEAHCVSEWGHEFRPAYLELSTLKTDFPKTPIAALTASCTSAVEASIVRQLRMQEPLLIKGGFNRPNIQYKVEYKELIGGGSEDEVVEHLVQFIQARQGRCGIIYARLRATCDWLCSALSASDIDVGVYHAGKDGQKRRQVQRDWCEGGLDIVVATIAFGMGIDRADVRWVVHWDVATSLEGYYQESGRAGRDGQPCESVVYVSADDLDTITQLEKANRAGTASEVTSFACQPGCKRKKILSYFGQKRGPCNIGSGPP</sequence>
<dbReference type="InterPro" id="IPR027417">
    <property type="entry name" value="P-loop_NTPase"/>
</dbReference>
<evidence type="ECO:0000256" key="7">
    <source>
        <dbReference type="ARBA" id="ARBA00034808"/>
    </source>
</evidence>
<evidence type="ECO:0000256" key="6">
    <source>
        <dbReference type="ARBA" id="ARBA00034617"/>
    </source>
</evidence>
<evidence type="ECO:0000313" key="10">
    <source>
        <dbReference type="EMBL" id="WIA22786.1"/>
    </source>
</evidence>
<dbReference type="SMART" id="SM00490">
    <property type="entry name" value="HELICc"/>
    <property type="match status" value="1"/>
</dbReference>
<dbReference type="SUPFAM" id="SSF52540">
    <property type="entry name" value="P-loop containing nucleoside triphosphate hydrolases"/>
    <property type="match status" value="1"/>
</dbReference>
<dbReference type="PANTHER" id="PTHR13710">
    <property type="entry name" value="DNA HELICASE RECQ FAMILY MEMBER"/>
    <property type="match status" value="1"/>
</dbReference>
<dbReference type="PROSITE" id="PS51192">
    <property type="entry name" value="HELICASE_ATP_BIND_1"/>
    <property type="match status" value="1"/>
</dbReference>
<keyword evidence="3" id="KW-0378">Hydrolase</keyword>
<proteinExistence type="inferred from homology"/>
<dbReference type="InterPro" id="IPR001650">
    <property type="entry name" value="Helicase_C-like"/>
</dbReference>
<dbReference type="EMBL" id="CP126222">
    <property type="protein sequence ID" value="WIA22786.1"/>
    <property type="molecule type" value="Genomic_DNA"/>
</dbReference>
<dbReference type="InterPro" id="IPR011545">
    <property type="entry name" value="DEAD/DEAH_box_helicase_dom"/>
</dbReference>
<organism evidence="10 11">
    <name type="scientific">Tetradesmus obliquus</name>
    <name type="common">Green alga</name>
    <name type="synonym">Acutodesmus obliquus</name>
    <dbReference type="NCBI Taxonomy" id="3088"/>
    <lineage>
        <taxon>Eukaryota</taxon>
        <taxon>Viridiplantae</taxon>
        <taxon>Chlorophyta</taxon>
        <taxon>core chlorophytes</taxon>
        <taxon>Chlorophyceae</taxon>
        <taxon>CS clade</taxon>
        <taxon>Sphaeropleales</taxon>
        <taxon>Scenedesmaceae</taxon>
        <taxon>Tetradesmus</taxon>
    </lineage>
</organism>